<dbReference type="Pfam" id="PF00096">
    <property type="entry name" value="zf-C2H2"/>
    <property type="match status" value="2"/>
</dbReference>
<evidence type="ECO:0000313" key="17">
    <source>
        <dbReference type="Proteomes" id="UP000579685"/>
    </source>
</evidence>
<accession>A0A7L1UNQ0</accession>
<sequence>RSSHLYRHQRGHAGGRSYICAFCGRSFGGVVHFQRHQKTHGGRRPYKCWRCRKSFGDAAALVKHQGIHLGGRRRREDCGEDFG</sequence>
<evidence type="ECO:0000256" key="4">
    <source>
        <dbReference type="ARBA" id="ARBA00022499"/>
    </source>
</evidence>
<keyword evidence="10" id="KW-0805">Transcription regulation</keyword>
<dbReference type="Proteomes" id="UP000579685">
    <property type="component" value="Unassembled WGS sequence"/>
</dbReference>
<dbReference type="GO" id="GO:0000978">
    <property type="term" value="F:RNA polymerase II cis-regulatory region sequence-specific DNA binding"/>
    <property type="evidence" value="ECO:0007669"/>
    <property type="project" value="TreeGrafter"/>
</dbReference>
<evidence type="ECO:0000259" key="15">
    <source>
        <dbReference type="PROSITE" id="PS50157"/>
    </source>
</evidence>
<evidence type="ECO:0000256" key="13">
    <source>
        <dbReference type="ARBA" id="ARBA00023242"/>
    </source>
</evidence>
<feature type="non-terminal residue" evidence="16">
    <location>
        <position position="83"/>
    </location>
</feature>
<comment type="function">
    <text evidence="1">May be involved in transcriptional regulation.</text>
</comment>
<dbReference type="InterPro" id="IPR036236">
    <property type="entry name" value="Znf_C2H2_sf"/>
</dbReference>
<keyword evidence="17" id="KW-1185">Reference proteome</keyword>
<evidence type="ECO:0000256" key="1">
    <source>
        <dbReference type="ARBA" id="ARBA00003767"/>
    </source>
</evidence>
<dbReference type="GO" id="GO:0000981">
    <property type="term" value="F:DNA-binding transcription factor activity, RNA polymerase II-specific"/>
    <property type="evidence" value="ECO:0007669"/>
    <property type="project" value="TreeGrafter"/>
</dbReference>
<evidence type="ECO:0000256" key="2">
    <source>
        <dbReference type="ARBA" id="ARBA00004123"/>
    </source>
</evidence>
<dbReference type="PROSITE" id="PS50157">
    <property type="entry name" value="ZINC_FINGER_C2H2_2"/>
    <property type="match status" value="2"/>
</dbReference>
<feature type="non-terminal residue" evidence="16">
    <location>
        <position position="1"/>
    </location>
</feature>
<dbReference type="FunFam" id="3.30.160.60:FF:002343">
    <property type="entry name" value="Zinc finger protein 33A"/>
    <property type="match status" value="1"/>
</dbReference>
<keyword evidence="12" id="KW-0804">Transcription</keyword>
<dbReference type="EMBL" id="VXBQ01019559">
    <property type="protein sequence ID" value="NXO74645.1"/>
    <property type="molecule type" value="Genomic_DNA"/>
</dbReference>
<evidence type="ECO:0000256" key="11">
    <source>
        <dbReference type="ARBA" id="ARBA00023125"/>
    </source>
</evidence>
<dbReference type="GO" id="GO:0008270">
    <property type="term" value="F:zinc ion binding"/>
    <property type="evidence" value="ECO:0007669"/>
    <property type="project" value="UniProtKB-KW"/>
</dbReference>
<keyword evidence="4" id="KW-1017">Isopeptide bond</keyword>
<dbReference type="PROSITE" id="PS00028">
    <property type="entry name" value="ZINC_FINGER_C2H2_1"/>
    <property type="match status" value="2"/>
</dbReference>
<gene>
    <name evidence="16" type="primary">Znf79_1</name>
    <name evidence="16" type="ORF">PHANIT_R15308</name>
</gene>
<keyword evidence="5" id="KW-0479">Metal-binding</keyword>
<dbReference type="Gene3D" id="3.30.160.60">
    <property type="entry name" value="Classic Zinc Finger"/>
    <property type="match status" value="2"/>
</dbReference>
<evidence type="ECO:0000256" key="9">
    <source>
        <dbReference type="ARBA" id="ARBA00022843"/>
    </source>
</evidence>
<protein>
    <submittedName>
        <fullName evidence="16">ZNF79 protein</fullName>
    </submittedName>
</protein>
<proteinExistence type="inferred from homology"/>
<dbReference type="PANTHER" id="PTHR23226">
    <property type="entry name" value="ZINC FINGER AND SCAN DOMAIN-CONTAINING"/>
    <property type="match status" value="1"/>
</dbReference>
<organism evidence="16 17">
    <name type="scientific">Phainopepla nitens</name>
    <name type="common">Phainopepla</name>
    <dbReference type="NCBI Taxonomy" id="161653"/>
    <lineage>
        <taxon>Eukaryota</taxon>
        <taxon>Metazoa</taxon>
        <taxon>Chordata</taxon>
        <taxon>Craniata</taxon>
        <taxon>Vertebrata</taxon>
        <taxon>Euteleostomi</taxon>
        <taxon>Archelosauria</taxon>
        <taxon>Archosauria</taxon>
        <taxon>Dinosauria</taxon>
        <taxon>Saurischia</taxon>
        <taxon>Theropoda</taxon>
        <taxon>Coelurosauria</taxon>
        <taxon>Aves</taxon>
        <taxon>Neognathae</taxon>
        <taxon>Neoaves</taxon>
        <taxon>Telluraves</taxon>
        <taxon>Australaves</taxon>
        <taxon>Passeriformes</taxon>
        <taxon>Bombycillidae</taxon>
        <taxon>Phainopepla</taxon>
    </lineage>
</organism>
<feature type="domain" description="C2H2-type" evidence="15">
    <location>
        <begin position="18"/>
        <end position="45"/>
    </location>
</feature>
<comment type="caution">
    <text evidence="16">The sequence shown here is derived from an EMBL/GenBank/DDBJ whole genome shotgun (WGS) entry which is preliminary data.</text>
</comment>
<evidence type="ECO:0000256" key="12">
    <source>
        <dbReference type="ARBA" id="ARBA00023163"/>
    </source>
</evidence>
<evidence type="ECO:0000313" key="16">
    <source>
        <dbReference type="EMBL" id="NXO74645.1"/>
    </source>
</evidence>
<evidence type="ECO:0000256" key="3">
    <source>
        <dbReference type="ARBA" id="ARBA00006991"/>
    </source>
</evidence>
<evidence type="ECO:0000256" key="10">
    <source>
        <dbReference type="ARBA" id="ARBA00023015"/>
    </source>
</evidence>
<evidence type="ECO:0000256" key="5">
    <source>
        <dbReference type="ARBA" id="ARBA00022723"/>
    </source>
</evidence>
<keyword evidence="8" id="KW-0862">Zinc</keyword>
<dbReference type="SMART" id="SM00355">
    <property type="entry name" value="ZnF_C2H2"/>
    <property type="match status" value="2"/>
</dbReference>
<dbReference type="AlphaFoldDB" id="A0A7L1UNQ0"/>
<dbReference type="InterPro" id="IPR013087">
    <property type="entry name" value="Znf_C2H2_type"/>
</dbReference>
<comment type="similarity">
    <text evidence="3">Belongs to the krueppel C2H2-type zinc-finger protein family.</text>
</comment>
<keyword evidence="6" id="KW-0677">Repeat</keyword>
<evidence type="ECO:0000256" key="8">
    <source>
        <dbReference type="ARBA" id="ARBA00022833"/>
    </source>
</evidence>
<comment type="subcellular location">
    <subcellularLocation>
        <location evidence="2">Nucleus</location>
    </subcellularLocation>
</comment>
<reference evidence="16 17" key="1">
    <citation type="submission" date="2019-09" db="EMBL/GenBank/DDBJ databases">
        <title>Bird 10,000 Genomes (B10K) Project - Family phase.</title>
        <authorList>
            <person name="Zhang G."/>
        </authorList>
    </citation>
    <scope>NUCLEOTIDE SEQUENCE [LARGE SCALE GENOMIC DNA]</scope>
    <source>
        <strain evidence="16">B10K-DU-002-32</strain>
        <tissue evidence="16">Muscle</tissue>
    </source>
</reference>
<dbReference type="PANTHER" id="PTHR23226:SF416">
    <property type="entry name" value="FI01424P"/>
    <property type="match status" value="1"/>
</dbReference>
<keyword evidence="13" id="KW-0539">Nucleus</keyword>
<keyword evidence="7 14" id="KW-0863">Zinc-finger</keyword>
<evidence type="ECO:0000256" key="14">
    <source>
        <dbReference type="PROSITE-ProRule" id="PRU00042"/>
    </source>
</evidence>
<keyword evidence="9" id="KW-0832">Ubl conjugation</keyword>
<dbReference type="FunFam" id="3.30.160.60:FF:000247">
    <property type="entry name" value="Zinc finger protein 236"/>
    <property type="match status" value="1"/>
</dbReference>
<keyword evidence="11" id="KW-0238">DNA-binding</keyword>
<evidence type="ECO:0000256" key="6">
    <source>
        <dbReference type="ARBA" id="ARBA00022737"/>
    </source>
</evidence>
<feature type="domain" description="C2H2-type" evidence="15">
    <location>
        <begin position="46"/>
        <end position="73"/>
    </location>
</feature>
<evidence type="ECO:0000256" key="7">
    <source>
        <dbReference type="ARBA" id="ARBA00022771"/>
    </source>
</evidence>
<name>A0A7L1UNQ0_PHANI</name>
<dbReference type="SUPFAM" id="SSF57667">
    <property type="entry name" value="beta-beta-alpha zinc fingers"/>
    <property type="match status" value="2"/>
</dbReference>
<dbReference type="GO" id="GO:0005634">
    <property type="term" value="C:nucleus"/>
    <property type="evidence" value="ECO:0007669"/>
    <property type="project" value="UniProtKB-SubCell"/>
</dbReference>